<keyword evidence="3" id="KW-1185">Reference proteome</keyword>
<dbReference type="PROSITE" id="PS51257">
    <property type="entry name" value="PROKAR_LIPOPROTEIN"/>
    <property type="match status" value="1"/>
</dbReference>
<proteinExistence type="predicted"/>
<feature type="chain" id="PRO_5012583012" evidence="1">
    <location>
        <begin position="18"/>
        <end position="394"/>
    </location>
</feature>
<dbReference type="PIRSF" id="PIRSF029171">
    <property type="entry name" value="Esterase_LipA"/>
    <property type="match status" value="1"/>
</dbReference>
<dbReference type="GO" id="GO:0016042">
    <property type="term" value="P:lipid catabolic process"/>
    <property type="evidence" value="ECO:0007669"/>
    <property type="project" value="InterPro"/>
</dbReference>
<dbReference type="Pfam" id="PF03583">
    <property type="entry name" value="LIP"/>
    <property type="match status" value="1"/>
</dbReference>
<name>A0A269XYV6_9PROT</name>
<dbReference type="InterPro" id="IPR029058">
    <property type="entry name" value="AB_hydrolase_fold"/>
</dbReference>
<sequence length="394" mass="40349">MKSVPRLVAAVSLLALAACQTPAPQVPAPPVPVSGALTQHQPLAPALGVTGSGPAFSIKYLSTNGVSGVGLVPVTGVVIYPAGPAPQGGWPVVAWAHGTVGVANSCAPSLNPRSARDQTYLGEWLRRGFAIVATDYQGLGSDGTHPYLNARTEAYSVLDGVKAALAGLPDLSNNIMIVGQSQGAGAAFASAAYAPAYAPALHVRGVVATGIPYMSPEVIKAVLHAKPQNSASGIDPVVAYALLIGASEAGLNPAFNPEQAFTPRAMPAFHAASEICARPLMERIKTEGLTRANAFEPTLPQALAPAFKGMLFPTLKLDVPLFVGIGMTDRDVAPQGQLMLVKDACKAGTVVQAHLYKGQDHSQAVLASMVDSAAFTAAVMSGQPVQAVCTPVAQ</sequence>
<dbReference type="EMBL" id="NCXK01000005">
    <property type="protein sequence ID" value="PAK78409.1"/>
    <property type="molecule type" value="Genomic_DNA"/>
</dbReference>
<dbReference type="AlphaFoldDB" id="A0A269XYV6"/>
<dbReference type="Proteomes" id="UP000216151">
    <property type="component" value="Unassembled WGS sequence"/>
</dbReference>
<reference evidence="2 3" key="1">
    <citation type="submission" date="2017-04" db="EMBL/GenBank/DDBJ databases">
        <title>Kefir bacterial isolates.</title>
        <authorList>
            <person name="Kim Y."/>
            <person name="Blasche S."/>
            <person name="Patil K.R."/>
        </authorList>
    </citation>
    <scope>NUCLEOTIDE SEQUENCE [LARGE SCALE GENOMIC DNA]</scope>
    <source>
        <strain evidence="2 3">KR</strain>
    </source>
</reference>
<dbReference type="PANTHER" id="PTHR34853:SF1">
    <property type="entry name" value="LIPASE 5"/>
    <property type="match status" value="1"/>
</dbReference>
<dbReference type="InterPro" id="IPR005152">
    <property type="entry name" value="Lipase_secreted"/>
</dbReference>
<evidence type="ECO:0000313" key="3">
    <source>
        <dbReference type="Proteomes" id="UP000216151"/>
    </source>
</evidence>
<evidence type="ECO:0000313" key="2">
    <source>
        <dbReference type="EMBL" id="PAK78409.1"/>
    </source>
</evidence>
<protein>
    <submittedName>
        <fullName evidence="2">Signal peptide-containing protein</fullName>
    </submittedName>
</protein>
<evidence type="ECO:0000256" key="1">
    <source>
        <dbReference type="SAM" id="SignalP"/>
    </source>
</evidence>
<organism evidence="2 3">
    <name type="scientific">Acetobacter fabarum</name>
    <dbReference type="NCBI Taxonomy" id="483199"/>
    <lineage>
        <taxon>Bacteria</taxon>
        <taxon>Pseudomonadati</taxon>
        <taxon>Pseudomonadota</taxon>
        <taxon>Alphaproteobacteria</taxon>
        <taxon>Acetobacterales</taxon>
        <taxon>Acetobacteraceae</taxon>
        <taxon>Acetobacter</taxon>
    </lineage>
</organism>
<comment type="caution">
    <text evidence="2">The sequence shown here is derived from an EMBL/GenBank/DDBJ whole genome shotgun (WGS) entry which is preliminary data.</text>
</comment>
<dbReference type="GO" id="GO:0004806">
    <property type="term" value="F:triacylglycerol lipase activity"/>
    <property type="evidence" value="ECO:0007669"/>
    <property type="project" value="InterPro"/>
</dbReference>
<dbReference type="PANTHER" id="PTHR34853">
    <property type="match status" value="1"/>
</dbReference>
<dbReference type="OrthoDB" id="9955at2"/>
<keyword evidence="1" id="KW-0732">Signal</keyword>
<gene>
    <name evidence="2" type="ORF">B8X00_06275</name>
</gene>
<accession>A0A269XYV6</accession>
<dbReference type="SUPFAM" id="SSF53474">
    <property type="entry name" value="alpha/beta-Hydrolases"/>
    <property type="match status" value="1"/>
</dbReference>
<dbReference type="RefSeq" id="WP_095349569.1">
    <property type="nucleotide sequence ID" value="NZ_JBDNMF010000082.1"/>
</dbReference>
<dbReference type="Gene3D" id="3.40.50.1820">
    <property type="entry name" value="alpha/beta hydrolase"/>
    <property type="match status" value="2"/>
</dbReference>
<feature type="signal peptide" evidence="1">
    <location>
        <begin position="1"/>
        <end position="17"/>
    </location>
</feature>